<evidence type="ECO:0000313" key="3">
    <source>
        <dbReference type="Proteomes" id="UP000799767"/>
    </source>
</evidence>
<protein>
    <submittedName>
        <fullName evidence="2">Uncharacterized protein</fullName>
    </submittedName>
</protein>
<reference evidence="2" key="1">
    <citation type="journal article" date="2020" name="Stud. Mycol.">
        <title>101 Dothideomycetes genomes: a test case for predicting lifestyles and emergence of pathogens.</title>
        <authorList>
            <person name="Haridas S."/>
            <person name="Albert R."/>
            <person name="Binder M."/>
            <person name="Bloem J."/>
            <person name="Labutti K."/>
            <person name="Salamov A."/>
            <person name="Andreopoulos B."/>
            <person name="Baker S."/>
            <person name="Barry K."/>
            <person name="Bills G."/>
            <person name="Bluhm B."/>
            <person name="Cannon C."/>
            <person name="Castanera R."/>
            <person name="Culley D."/>
            <person name="Daum C."/>
            <person name="Ezra D."/>
            <person name="Gonzalez J."/>
            <person name="Henrissat B."/>
            <person name="Kuo A."/>
            <person name="Liang C."/>
            <person name="Lipzen A."/>
            <person name="Lutzoni F."/>
            <person name="Magnuson J."/>
            <person name="Mondo S."/>
            <person name="Nolan M."/>
            <person name="Ohm R."/>
            <person name="Pangilinan J."/>
            <person name="Park H.-J."/>
            <person name="Ramirez L."/>
            <person name="Alfaro M."/>
            <person name="Sun H."/>
            <person name="Tritt A."/>
            <person name="Yoshinaga Y."/>
            <person name="Zwiers L.-H."/>
            <person name="Turgeon B."/>
            <person name="Goodwin S."/>
            <person name="Spatafora J."/>
            <person name="Crous P."/>
            <person name="Grigoriev I."/>
        </authorList>
    </citation>
    <scope>NUCLEOTIDE SEQUENCE</scope>
    <source>
        <strain evidence="2">CBS 113389</strain>
    </source>
</reference>
<evidence type="ECO:0000256" key="1">
    <source>
        <dbReference type="SAM" id="MobiDB-lite"/>
    </source>
</evidence>
<proteinExistence type="predicted"/>
<dbReference type="RefSeq" id="XP_033590839.1">
    <property type="nucleotide sequence ID" value="XM_033733277.1"/>
</dbReference>
<organism evidence="2 3">
    <name type="scientific">Neohortaea acidophila</name>
    <dbReference type="NCBI Taxonomy" id="245834"/>
    <lineage>
        <taxon>Eukaryota</taxon>
        <taxon>Fungi</taxon>
        <taxon>Dikarya</taxon>
        <taxon>Ascomycota</taxon>
        <taxon>Pezizomycotina</taxon>
        <taxon>Dothideomycetes</taxon>
        <taxon>Dothideomycetidae</taxon>
        <taxon>Mycosphaerellales</taxon>
        <taxon>Teratosphaeriaceae</taxon>
        <taxon>Neohortaea</taxon>
    </lineage>
</organism>
<feature type="region of interest" description="Disordered" evidence="1">
    <location>
        <begin position="1"/>
        <end position="77"/>
    </location>
</feature>
<dbReference type="EMBL" id="MU001634">
    <property type="protein sequence ID" value="KAF2484269.1"/>
    <property type="molecule type" value="Genomic_DNA"/>
</dbReference>
<feature type="compositionally biased region" description="Low complexity" evidence="1">
    <location>
        <begin position="12"/>
        <end position="33"/>
    </location>
</feature>
<sequence length="270" mass="29746">MPSRTRPARVSRPTPKVATAAAPTATPTAARAPAPAPATRKRKAKKQASRHAPSKARRRATDASASTAAASQSKDASTATAAVLNQIEAADNDDFQSLHDSDPDAEAVDLTVDPSTFEYDVVWRLVASRSQRELANRRKSCKGDQPVYGIAQEWAALQAGKEYKITRLSATASYEDQPIRKHYKTDIEHLSEYKELVERLMSWQKHGWIDPCITLQWFYEREKSTAAPPSSSPTVSTHCRPTTTTRQEALVPSQIEELEAQGDYSSGLRL</sequence>
<accession>A0A6A6PX46</accession>
<keyword evidence="3" id="KW-1185">Reference proteome</keyword>
<gene>
    <name evidence="2" type="ORF">BDY17DRAFT_295332</name>
</gene>
<dbReference type="GeneID" id="54474279"/>
<evidence type="ECO:0000313" key="2">
    <source>
        <dbReference type="EMBL" id="KAF2484269.1"/>
    </source>
</evidence>
<feature type="compositionally biased region" description="Low complexity" evidence="1">
    <location>
        <begin position="225"/>
        <end position="237"/>
    </location>
</feature>
<feature type="compositionally biased region" description="Low complexity" evidence="1">
    <location>
        <begin position="62"/>
        <end position="77"/>
    </location>
</feature>
<name>A0A6A6PX46_9PEZI</name>
<dbReference type="Proteomes" id="UP000799767">
    <property type="component" value="Unassembled WGS sequence"/>
</dbReference>
<feature type="compositionally biased region" description="Basic residues" evidence="1">
    <location>
        <begin position="39"/>
        <end position="58"/>
    </location>
</feature>
<dbReference type="AlphaFoldDB" id="A0A6A6PX46"/>
<feature type="region of interest" description="Disordered" evidence="1">
    <location>
        <begin position="225"/>
        <end position="247"/>
    </location>
</feature>